<feature type="domain" description="ABC transmembrane type-1" evidence="8">
    <location>
        <begin position="307"/>
        <end position="505"/>
    </location>
</feature>
<reference evidence="9" key="1">
    <citation type="submission" date="2015-05" db="EMBL/GenBank/DDBJ databases">
        <authorList>
            <person name="Wang D.B."/>
            <person name="Wang M."/>
        </authorList>
    </citation>
    <scope>NUCLEOTIDE SEQUENCE [LARGE SCALE GENOMIC DNA]</scope>
    <source>
        <strain evidence="9">L1-83</strain>
    </source>
</reference>
<evidence type="ECO:0000256" key="6">
    <source>
        <dbReference type="ARBA" id="ARBA00023136"/>
    </source>
</evidence>
<dbReference type="GO" id="GO:0005886">
    <property type="term" value="C:plasma membrane"/>
    <property type="evidence" value="ECO:0007669"/>
    <property type="project" value="UniProtKB-SubCell"/>
</dbReference>
<dbReference type="PROSITE" id="PS50928">
    <property type="entry name" value="ABC_TM1"/>
    <property type="match status" value="1"/>
</dbReference>
<keyword evidence="2 7" id="KW-0813">Transport</keyword>
<evidence type="ECO:0000256" key="7">
    <source>
        <dbReference type="RuleBase" id="RU363032"/>
    </source>
</evidence>
<feature type="transmembrane region" description="Helical" evidence="7">
    <location>
        <begin position="440"/>
        <end position="461"/>
    </location>
</feature>
<evidence type="ECO:0000313" key="10">
    <source>
        <dbReference type="EMBL" id="CUN27014.1"/>
    </source>
</evidence>
<dbReference type="InterPro" id="IPR035906">
    <property type="entry name" value="MetI-like_sf"/>
</dbReference>
<feature type="transmembrane region" description="Helical" evidence="7">
    <location>
        <begin position="12"/>
        <end position="31"/>
    </location>
</feature>
<feature type="transmembrane region" description="Helical" evidence="7">
    <location>
        <begin position="309"/>
        <end position="333"/>
    </location>
</feature>
<name>A0A0M6WQH5_9FIRM</name>
<dbReference type="EMBL" id="CYXX01000030">
    <property type="protein sequence ID" value="CUN27014.1"/>
    <property type="molecule type" value="Genomic_DNA"/>
</dbReference>
<dbReference type="Proteomes" id="UP000049828">
    <property type="component" value="Unassembled WGS sequence"/>
</dbReference>
<keyword evidence="3" id="KW-1003">Cell membrane</keyword>
<dbReference type="Gene3D" id="1.10.3720.10">
    <property type="entry name" value="MetI-like"/>
    <property type="match status" value="1"/>
</dbReference>
<reference evidence="11" key="2">
    <citation type="submission" date="2015-05" db="EMBL/GenBank/DDBJ databases">
        <authorList>
            <consortium name="Pathogen Informatics"/>
        </authorList>
    </citation>
    <scope>NUCLEOTIDE SEQUENCE [LARGE SCALE GENOMIC DNA]</scope>
    <source>
        <strain evidence="10 12">2789STDY5608887</strain>
        <strain evidence="11">L1-83</strain>
    </source>
</reference>
<feature type="transmembrane region" description="Helical" evidence="7">
    <location>
        <begin position="386"/>
        <end position="405"/>
    </location>
</feature>
<evidence type="ECO:0000256" key="2">
    <source>
        <dbReference type="ARBA" id="ARBA00022448"/>
    </source>
</evidence>
<protein>
    <submittedName>
        <fullName evidence="10">Nickel transport system permease protein nikB</fullName>
    </submittedName>
</protein>
<evidence type="ECO:0000256" key="1">
    <source>
        <dbReference type="ARBA" id="ARBA00004651"/>
    </source>
</evidence>
<dbReference type="STRING" id="360807.ERS852392_01735"/>
<comment type="similarity">
    <text evidence="7">Belongs to the binding-protein-dependent transport system permease family.</text>
</comment>
<sequence>MTKYLLKRILHGLVSIVIVVALVMIMIYTMLDRNLVFAGDTKYSHTSNNARVAYKYSKWEDYGYLDYVTYSDWLNELVSSGELTEEERSAVVGFGRTKAQDSEQVSEYVKKFTKYYKSQGYTVVRKDAVMMNKKKYADGGQQQLFAYKDVPLASRMGKYFANLITIDDINNVEDIVGERGLTFTLHDPVYGGEKFSPAIIGNGTTHKYLLYFDSKFPFVHQNIVTINLGTSYTVNQGVDVFSTMTSHQGSYIKSTVTYPTGLVEESADNLHTATYMQGSRESSLLYADRYEDDYTNVATYKTGKSKVGYSFVIGLIAVIMSYLIGVPLGILMARKKDRLVDKIGTLYIVFIIAVPSLAYIFLFKAIGGSFGLPTTFDMESPSRLMYILPIVSLALPSIANLMKWIRRYMIDQMNSDYVKFARSGGLTEGEIFTRHILKNAAIPIIQGIPAAVLGALTGAIITERVYVVPGIGNLLTEAINKYDNGVIVGGTLFYAILTVTSLILGDVLMAMVDPRISFSTKDR</sequence>
<accession>A0A0M6WQH5</accession>
<evidence type="ECO:0000313" key="9">
    <source>
        <dbReference type="EMBL" id="CRL39732.1"/>
    </source>
</evidence>
<dbReference type="AlphaFoldDB" id="A0A0M6WQH5"/>
<dbReference type="Proteomes" id="UP000095453">
    <property type="component" value="Unassembled WGS sequence"/>
</dbReference>
<comment type="subcellular location">
    <subcellularLocation>
        <location evidence="1 7">Cell membrane</location>
        <topology evidence="1 7">Multi-pass membrane protein</topology>
    </subcellularLocation>
</comment>
<dbReference type="CDD" id="cd06261">
    <property type="entry name" value="TM_PBP2"/>
    <property type="match status" value="1"/>
</dbReference>
<dbReference type="PANTHER" id="PTHR30465">
    <property type="entry name" value="INNER MEMBRANE ABC TRANSPORTER"/>
    <property type="match status" value="1"/>
</dbReference>
<evidence type="ECO:0000256" key="4">
    <source>
        <dbReference type="ARBA" id="ARBA00022692"/>
    </source>
</evidence>
<proteinExistence type="inferred from homology"/>
<dbReference type="PANTHER" id="PTHR30465:SF0">
    <property type="entry name" value="OLIGOPEPTIDE TRANSPORT SYSTEM PERMEASE PROTEIN APPB"/>
    <property type="match status" value="1"/>
</dbReference>
<feature type="transmembrane region" description="Helical" evidence="7">
    <location>
        <begin position="492"/>
        <end position="512"/>
    </location>
</feature>
<dbReference type="RefSeq" id="WP_055039860.1">
    <property type="nucleotide sequence ID" value="NZ_CABJFX010000029.1"/>
</dbReference>
<dbReference type="Pfam" id="PF00528">
    <property type="entry name" value="BPD_transp_1"/>
    <property type="match status" value="1"/>
</dbReference>
<keyword evidence="5 7" id="KW-1133">Transmembrane helix</keyword>
<keyword evidence="11" id="KW-1185">Reference proteome</keyword>
<dbReference type="GO" id="GO:0055085">
    <property type="term" value="P:transmembrane transport"/>
    <property type="evidence" value="ECO:0007669"/>
    <property type="project" value="InterPro"/>
</dbReference>
<dbReference type="EMBL" id="CVRS01000079">
    <property type="protein sequence ID" value="CRL39732.1"/>
    <property type="molecule type" value="Genomic_DNA"/>
</dbReference>
<keyword evidence="6 7" id="KW-0472">Membrane</keyword>
<organism evidence="9 11">
    <name type="scientific">Roseburia inulinivorans</name>
    <dbReference type="NCBI Taxonomy" id="360807"/>
    <lineage>
        <taxon>Bacteria</taxon>
        <taxon>Bacillati</taxon>
        <taxon>Bacillota</taxon>
        <taxon>Clostridia</taxon>
        <taxon>Lachnospirales</taxon>
        <taxon>Lachnospiraceae</taxon>
        <taxon>Roseburia</taxon>
    </lineage>
</organism>
<gene>
    <name evidence="10" type="primary">nikB_1</name>
    <name evidence="10" type="ORF">ERS852444_02997</name>
    <name evidence="9" type="ORF">RIL183_25671</name>
</gene>
<evidence type="ECO:0000259" key="8">
    <source>
        <dbReference type="PROSITE" id="PS50928"/>
    </source>
</evidence>
<evidence type="ECO:0000256" key="5">
    <source>
        <dbReference type="ARBA" id="ARBA00022989"/>
    </source>
</evidence>
<dbReference type="InterPro" id="IPR000515">
    <property type="entry name" value="MetI-like"/>
</dbReference>
<keyword evidence="4 7" id="KW-0812">Transmembrane</keyword>
<evidence type="ECO:0000313" key="12">
    <source>
        <dbReference type="Proteomes" id="UP000095453"/>
    </source>
</evidence>
<evidence type="ECO:0000313" key="11">
    <source>
        <dbReference type="Proteomes" id="UP000049828"/>
    </source>
</evidence>
<evidence type="ECO:0000256" key="3">
    <source>
        <dbReference type="ARBA" id="ARBA00022475"/>
    </source>
</evidence>
<feature type="transmembrane region" description="Helical" evidence="7">
    <location>
        <begin position="345"/>
        <end position="366"/>
    </location>
</feature>
<dbReference type="SUPFAM" id="SSF161098">
    <property type="entry name" value="MetI-like"/>
    <property type="match status" value="1"/>
</dbReference>